<dbReference type="OrthoDB" id="1466659at2"/>
<name>A0A4Q4KNX7_9FLAO</name>
<accession>A0A4Q4KNX7</accession>
<evidence type="ECO:0000313" key="2">
    <source>
        <dbReference type="EMBL" id="RYM34164.1"/>
    </source>
</evidence>
<dbReference type="Proteomes" id="UP000293952">
    <property type="component" value="Unassembled WGS sequence"/>
</dbReference>
<evidence type="ECO:0000313" key="3">
    <source>
        <dbReference type="Proteomes" id="UP000293952"/>
    </source>
</evidence>
<feature type="signal peptide" evidence="1">
    <location>
        <begin position="1"/>
        <end position="21"/>
    </location>
</feature>
<dbReference type="AlphaFoldDB" id="A0A4Q4KNX7"/>
<reference evidence="2 3" key="1">
    <citation type="submission" date="2019-02" db="EMBL/GenBank/DDBJ databases">
        <title>Genome sequence of the sea-ice species Brumimicrobium glaciale.</title>
        <authorList>
            <person name="Bowman J.P."/>
        </authorList>
    </citation>
    <scope>NUCLEOTIDE SEQUENCE [LARGE SCALE GENOMIC DNA]</scope>
    <source>
        <strain evidence="2 3">IC156</strain>
    </source>
</reference>
<keyword evidence="3" id="KW-1185">Reference proteome</keyword>
<organism evidence="2 3">
    <name type="scientific">Brumimicrobium glaciale</name>
    <dbReference type="NCBI Taxonomy" id="200475"/>
    <lineage>
        <taxon>Bacteria</taxon>
        <taxon>Pseudomonadati</taxon>
        <taxon>Bacteroidota</taxon>
        <taxon>Flavobacteriia</taxon>
        <taxon>Flavobacteriales</taxon>
        <taxon>Crocinitomicaceae</taxon>
        <taxon>Brumimicrobium</taxon>
    </lineage>
</organism>
<dbReference type="RefSeq" id="WP_130093605.1">
    <property type="nucleotide sequence ID" value="NZ_SETE01000003.1"/>
</dbReference>
<keyword evidence="1" id="KW-0732">Signal</keyword>
<evidence type="ECO:0008006" key="4">
    <source>
        <dbReference type="Google" id="ProtNLM"/>
    </source>
</evidence>
<feature type="chain" id="PRO_5020790934" description="Outer membrane protein beta-barrel domain-containing protein" evidence="1">
    <location>
        <begin position="22"/>
        <end position="284"/>
    </location>
</feature>
<comment type="caution">
    <text evidence="2">The sequence shown here is derived from an EMBL/GenBank/DDBJ whole genome shotgun (WGS) entry which is preliminary data.</text>
</comment>
<gene>
    <name evidence="2" type="ORF">ERX46_09405</name>
</gene>
<sequence length="284" mass="31468">MKIKILLSFILLTAVYQPIFAQRKSKLNTNGQGTLFAQIGYNRSAYNNSNVVLNGNQYDFVLNNTSIQDNAEGKGMGSFLSSSSPQFNIKLGYFIKPKWAITIGFDRYNTYFENNQTVGLEGTFAPESHSDYSGSYNQDILFTRDQFNIEQSGGINFISIGVQRNDQFFKARKAEFAFQTLYGIQVGPLLTQVDYTFDANTSPRVSSLSGIGAAANIGVRFEFAQYIYLQLELDGGILNQNKIKLTANGSATGEQVVGFVSPSVHLGFNIFARSQNDCGTCPKW</sequence>
<dbReference type="EMBL" id="SETE01000003">
    <property type="protein sequence ID" value="RYM34164.1"/>
    <property type="molecule type" value="Genomic_DNA"/>
</dbReference>
<protein>
    <recommendedName>
        <fullName evidence="4">Outer membrane protein beta-barrel domain-containing protein</fullName>
    </recommendedName>
</protein>
<proteinExistence type="predicted"/>
<evidence type="ECO:0000256" key="1">
    <source>
        <dbReference type="SAM" id="SignalP"/>
    </source>
</evidence>